<dbReference type="Proteomes" id="UP000674318">
    <property type="component" value="Unassembled WGS sequence"/>
</dbReference>
<dbReference type="PANTHER" id="PTHR10183">
    <property type="entry name" value="CALPAIN"/>
    <property type="match status" value="1"/>
</dbReference>
<sequence>MRCRTYATVRGTGKVDEKNKNGRNIGTGLGDGAVPLEEDTAVLLTALMKPYCCLIKRVCSASMAPAALSFSRELGQPLDGVANPNVATNGCRQAFHESADISALTLFLEPMVFDPAQLRKPRASAKAATLASAASWVPSMTACFAEGLLYRVEWRKTESANTTAPTGTAEEGGHVLWCFFNATRVYRMEIDVSFPESASFTTSMPLPLKALGTTQLEWVEAKEDPRSPLWHRRRRLVARVVCPPLSCVAFIEGTLGAFHTAVRAVPLSFPVPVSFPSPILTWRTRLEAELQRLPRPSLATTTAFDLGEQNSTEAVLHACVVANIPFVDAWFSPGEMALWGGGARCSVPVGSVTTPVASSLLWMSRDSGEGLVERPVAWARASDIVRRLFGQWSAHSALDPHVFFLPLSPVFIEPGDLGDSWVVGAMAALAEHTHLLLRMFRHPFSSQKGVAEQRLGAYRVTLNVRGWWRSVIVDDYFPLTEGCSYMKYAHSRRDVRELWVPLLEKAYAKVSGGYSRIVVGDPLVALRDFTGWPCAHYDLSFFSDIADASASFASRLMRYDRHGFQIILYTAPRFDMDATVVQTDECISSAEMSLPSVVEASGHGTSTGAGAGQGLLAGMVYPVVRILQFSTKPFCAELTLFQVRNPWGDVAAWKGRWRCGSPLWVEQPKVAAACHMQASLHRGCNGGVSTSMGGPQCRSKVPPASHTTKTSLHSSTNVCACRCHQYIWAEWSEVLRYFSGCGVMFRLPLHHDYRVKGVFEATCPSVCLRVSVAARTFVGATLSMGEPSCTRSLATTDTEDASTYPPIMLTLAREEAGKLHLVRNSQLDPDNPTSCFTFMQTQTASLFYLLKPEDSPYWLIPRVLTPQVPSAAVAAGGVSTPAPALHHSQLPYVLGFFQKERIGEKGFRGEFFHLPPTCAAFKNSTSFSVDSIVRPVTATFQAKAPHAAFPGTHVYTEISEREETLVDEFSSVA</sequence>
<dbReference type="GO" id="GO:0006508">
    <property type="term" value="P:proteolysis"/>
    <property type="evidence" value="ECO:0007669"/>
    <property type="project" value="InterPro"/>
</dbReference>
<dbReference type="OrthoDB" id="167576at2759"/>
<dbReference type="Gene3D" id="2.60.40.1180">
    <property type="entry name" value="Golgi alpha-mannosidase II"/>
    <property type="match status" value="1"/>
</dbReference>
<dbReference type="PANTHER" id="PTHR10183:SF423">
    <property type="entry name" value="LEUCINE-RICH REPEAT PROTEIN (LRRP)"/>
    <property type="match status" value="1"/>
</dbReference>
<dbReference type="KEGG" id="phet:94292020"/>
<dbReference type="SMART" id="SM00230">
    <property type="entry name" value="CysPc"/>
    <property type="match status" value="1"/>
</dbReference>
<protein>
    <recommendedName>
        <fullName evidence="3">Calpain catalytic domain-containing protein</fullName>
    </recommendedName>
</protein>
<dbReference type="GeneID" id="94292020"/>
<dbReference type="SUPFAM" id="SSF101601">
    <property type="entry name" value="Smp-1-like"/>
    <property type="match status" value="1"/>
</dbReference>
<feature type="active site" evidence="1">
    <location>
        <position position="645"/>
    </location>
</feature>
<comment type="caution">
    <text evidence="2">Lacks conserved residue(s) required for the propagation of feature annotation.</text>
</comment>
<feature type="domain" description="Calpain catalytic" evidence="3">
    <location>
        <begin position="355"/>
        <end position="664"/>
    </location>
</feature>
<dbReference type="RefSeq" id="XP_067757649.1">
    <property type="nucleotide sequence ID" value="XM_067901943.1"/>
</dbReference>
<dbReference type="Pfam" id="PF09149">
    <property type="entry name" value="DUF1935"/>
    <property type="match status" value="1"/>
</dbReference>
<dbReference type="InterPro" id="IPR038765">
    <property type="entry name" value="Papain-like_cys_pep_sf"/>
</dbReference>
<comment type="caution">
    <text evidence="4">The sequence shown here is derived from an EMBL/GenBank/DDBJ whole genome shotgun (WGS) entry which is preliminary data.</text>
</comment>
<proteinExistence type="predicted"/>
<dbReference type="PROSITE" id="PS50203">
    <property type="entry name" value="CALPAIN_CAT"/>
    <property type="match status" value="1"/>
</dbReference>
<keyword evidence="5" id="KW-1185">Reference proteome</keyword>
<dbReference type="InterPro" id="IPR015232">
    <property type="entry name" value="DUF1935"/>
</dbReference>
<dbReference type="SUPFAM" id="SSF54001">
    <property type="entry name" value="Cysteine proteinases"/>
    <property type="match status" value="1"/>
</dbReference>
<accession>A0A836HVE5</accession>
<name>A0A836HVE5_9TRYP</name>
<dbReference type="AlphaFoldDB" id="A0A836HVE5"/>
<dbReference type="EMBL" id="JAFJZO010000020">
    <property type="protein sequence ID" value="KAG5506487.1"/>
    <property type="molecule type" value="Genomic_DNA"/>
</dbReference>
<dbReference type="InterPro" id="IPR001300">
    <property type="entry name" value="Peptidase_C2_calpain_cat"/>
</dbReference>
<evidence type="ECO:0000313" key="4">
    <source>
        <dbReference type="EMBL" id="KAG5506487.1"/>
    </source>
</evidence>
<organism evidence="4 5">
    <name type="scientific">Porcisia hertigi</name>
    <dbReference type="NCBI Taxonomy" id="2761500"/>
    <lineage>
        <taxon>Eukaryota</taxon>
        <taxon>Discoba</taxon>
        <taxon>Euglenozoa</taxon>
        <taxon>Kinetoplastea</taxon>
        <taxon>Metakinetoplastina</taxon>
        <taxon>Trypanosomatida</taxon>
        <taxon>Trypanosomatidae</taxon>
        <taxon>Leishmaniinae</taxon>
        <taxon>Porcisia</taxon>
    </lineage>
</organism>
<evidence type="ECO:0000313" key="5">
    <source>
        <dbReference type="Proteomes" id="UP000674318"/>
    </source>
</evidence>
<gene>
    <name evidence="4" type="ORF">JKF63_05990</name>
</gene>
<dbReference type="InterPro" id="IPR013780">
    <property type="entry name" value="Glyco_hydro_b"/>
</dbReference>
<evidence type="ECO:0000259" key="3">
    <source>
        <dbReference type="PROSITE" id="PS50203"/>
    </source>
</evidence>
<reference evidence="4 5" key="1">
    <citation type="submission" date="2021-02" db="EMBL/GenBank/DDBJ databases">
        <title>Porcisia hertigi Genome sequencing and assembly.</title>
        <authorList>
            <person name="Almutairi H."/>
            <person name="Gatherer D."/>
        </authorList>
    </citation>
    <scope>NUCLEOTIDE SEQUENCE [LARGE SCALE GENOMIC DNA]</scope>
    <source>
        <strain evidence="4 5">C119</strain>
    </source>
</reference>
<evidence type="ECO:0000256" key="1">
    <source>
        <dbReference type="PIRSR" id="PIRSR622684-1"/>
    </source>
</evidence>
<dbReference type="InterPro" id="IPR036310">
    <property type="entry name" value="Smp-1-like_sf"/>
</dbReference>
<dbReference type="Gene3D" id="3.90.70.10">
    <property type="entry name" value="Cysteine proteinases"/>
    <property type="match status" value="1"/>
</dbReference>
<evidence type="ECO:0000256" key="2">
    <source>
        <dbReference type="PROSITE-ProRule" id="PRU00239"/>
    </source>
</evidence>
<dbReference type="Pfam" id="PF00648">
    <property type="entry name" value="Peptidase_C2"/>
    <property type="match status" value="1"/>
</dbReference>
<dbReference type="GO" id="GO:0004198">
    <property type="term" value="F:calcium-dependent cysteine-type endopeptidase activity"/>
    <property type="evidence" value="ECO:0007669"/>
    <property type="project" value="InterPro"/>
</dbReference>
<dbReference type="InterPro" id="IPR022684">
    <property type="entry name" value="Calpain_cysteine_protease"/>
</dbReference>